<organism evidence="1 2">
    <name type="scientific">Diatrype stigma</name>
    <dbReference type="NCBI Taxonomy" id="117547"/>
    <lineage>
        <taxon>Eukaryota</taxon>
        <taxon>Fungi</taxon>
        <taxon>Dikarya</taxon>
        <taxon>Ascomycota</taxon>
        <taxon>Pezizomycotina</taxon>
        <taxon>Sordariomycetes</taxon>
        <taxon>Xylariomycetidae</taxon>
        <taxon>Xylariales</taxon>
        <taxon>Diatrypaceae</taxon>
        <taxon>Diatrype</taxon>
    </lineage>
</organism>
<dbReference type="PANTHER" id="PTHR39599">
    <property type="entry name" value="GPI-ANCHORED PROTEIN (EUROFUNG)-RELATED-RELATED"/>
    <property type="match status" value="1"/>
</dbReference>
<name>A0AAN9V3Q4_9PEZI</name>
<gene>
    <name evidence="1" type="ORF">SLS62_000215</name>
</gene>
<evidence type="ECO:0000313" key="1">
    <source>
        <dbReference type="EMBL" id="KAK7757837.1"/>
    </source>
</evidence>
<keyword evidence="2" id="KW-1185">Reference proteome</keyword>
<dbReference type="PANTHER" id="PTHR39599:SF1">
    <property type="entry name" value="GPI-ANCHORED PROTEIN (EUROFUNG)"/>
    <property type="match status" value="1"/>
</dbReference>
<accession>A0AAN9V3Q4</accession>
<protein>
    <submittedName>
        <fullName evidence="1">Uncharacterized protein</fullName>
    </submittedName>
</protein>
<reference evidence="1 2" key="1">
    <citation type="submission" date="2024-02" db="EMBL/GenBank/DDBJ databases">
        <title>De novo assembly and annotation of 12 fungi associated with fruit tree decline syndrome in Ontario, Canada.</title>
        <authorList>
            <person name="Sulman M."/>
            <person name="Ellouze W."/>
            <person name="Ilyukhin E."/>
        </authorList>
    </citation>
    <scope>NUCLEOTIDE SEQUENCE [LARGE SCALE GENOMIC DNA]</scope>
    <source>
        <strain evidence="1 2">M11/M66-122</strain>
    </source>
</reference>
<comment type="caution">
    <text evidence="1">The sequence shown here is derived from an EMBL/GenBank/DDBJ whole genome shotgun (WGS) entry which is preliminary data.</text>
</comment>
<sequence length="190" mass="18519">MAGFPSPLDYSAYSPIQARDVSCPANFFSYKSNQVACCPSGAVCTGAAGTTPGATPTTAASFVPNSYFAFPYIPTTFPDSGACTVALNQCSENYAACTSGLAGSGGGYGVTVVVPGGGGTTVAPTHATVPTASATSICSSLSSEACHDFQTAQCTDGSIAGSGNAAPRQTAVCVAGVIAGLGLGILGGQM</sequence>
<proteinExistence type="predicted"/>
<dbReference type="EMBL" id="JAKJXP020000001">
    <property type="protein sequence ID" value="KAK7757837.1"/>
    <property type="molecule type" value="Genomic_DNA"/>
</dbReference>
<evidence type="ECO:0000313" key="2">
    <source>
        <dbReference type="Proteomes" id="UP001320420"/>
    </source>
</evidence>
<dbReference type="AlphaFoldDB" id="A0AAN9V3Q4"/>
<dbReference type="Proteomes" id="UP001320420">
    <property type="component" value="Unassembled WGS sequence"/>
</dbReference>